<evidence type="ECO:0000256" key="1">
    <source>
        <dbReference type="SAM" id="Phobius"/>
    </source>
</evidence>
<keyword evidence="1" id="KW-1133">Transmembrane helix</keyword>
<evidence type="ECO:0000313" key="3">
    <source>
        <dbReference type="Proteomes" id="UP000241507"/>
    </source>
</evidence>
<keyword evidence="1" id="KW-0812">Transmembrane</keyword>
<dbReference type="RefSeq" id="WP_107013826.1">
    <property type="nucleotide sequence ID" value="NZ_CP028136.1"/>
</dbReference>
<dbReference type="AlphaFoldDB" id="A0A2R3Z9V4"/>
<protein>
    <submittedName>
        <fullName evidence="2">Uncharacterized protein</fullName>
    </submittedName>
</protein>
<feature type="transmembrane region" description="Helical" evidence="1">
    <location>
        <begin position="133"/>
        <end position="154"/>
    </location>
</feature>
<dbReference type="KEGG" id="grs:C7S20_18380"/>
<keyword evidence="3" id="KW-1185">Reference proteome</keyword>
<organism evidence="2 3">
    <name type="scientific">Christiangramia fulva</name>
    <dbReference type="NCBI Taxonomy" id="2126553"/>
    <lineage>
        <taxon>Bacteria</taxon>
        <taxon>Pseudomonadati</taxon>
        <taxon>Bacteroidota</taxon>
        <taxon>Flavobacteriia</taxon>
        <taxon>Flavobacteriales</taxon>
        <taxon>Flavobacteriaceae</taxon>
        <taxon>Christiangramia</taxon>
    </lineage>
</organism>
<reference evidence="3" key="1">
    <citation type="submission" date="2018-03" db="EMBL/GenBank/DDBJ databases">
        <title>Gramella fulva sp. nov., isolated from a dry surface of tidal flat.</title>
        <authorList>
            <person name="Hwang S.H."/>
            <person name="Hwang W.M."/>
            <person name="Kang K."/>
            <person name="Ahn T.-Y."/>
        </authorList>
    </citation>
    <scope>NUCLEOTIDE SEQUENCE [LARGE SCALE GENOMIC DNA]</scope>
    <source>
        <strain evidence="3">SH35</strain>
    </source>
</reference>
<keyword evidence="1" id="KW-0472">Membrane</keyword>
<gene>
    <name evidence="2" type="ORF">C7S20_18380</name>
</gene>
<dbReference type="EMBL" id="CP028136">
    <property type="protein sequence ID" value="AVR47056.1"/>
    <property type="molecule type" value="Genomic_DNA"/>
</dbReference>
<name>A0A2R3Z9V4_9FLAO</name>
<evidence type="ECO:0000313" key="2">
    <source>
        <dbReference type="EMBL" id="AVR47056.1"/>
    </source>
</evidence>
<sequence>MKSNLKDVMVNHSNKTLCEILRTRNKYTPEAIDLAIEESLKRGLLAGVGELDAKFPIAEEVSPLKKPKTEEEKGILKKASKDFNSKEGYLYLIGLTTGSYIFFTMGSIPIVPVVFIVLVFYCSFYYNKLLANILIWLGAFQVVAIFFALCTLIFNYL</sequence>
<accession>A0A2R3Z9V4</accession>
<dbReference type="Proteomes" id="UP000241507">
    <property type="component" value="Chromosome"/>
</dbReference>
<dbReference type="OrthoDB" id="762068at2"/>
<feature type="transmembrane region" description="Helical" evidence="1">
    <location>
        <begin position="88"/>
        <end position="121"/>
    </location>
</feature>
<proteinExistence type="predicted"/>